<feature type="domain" description="Beta-lactamase-related" evidence="1">
    <location>
        <begin position="2"/>
        <end position="230"/>
    </location>
</feature>
<dbReference type="SUPFAM" id="SSF56601">
    <property type="entry name" value="beta-lactamase/transpeptidase-like"/>
    <property type="match status" value="1"/>
</dbReference>
<dbReference type="PANTHER" id="PTHR43283">
    <property type="entry name" value="BETA-LACTAMASE-RELATED"/>
    <property type="match status" value="1"/>
</dbReference>
<dbReference type="Gene3D" id="3.40.710.10">
    <property type="entry name" value="DD-peptidase/beta-lactamase superfamily"/>
    <property type="match status" value="1"/>
</dbReference>
<evidence type="ECO:0000313" key="2">
    <source>
        <dbReference type="EMBL" id="TDF93624.1"/>
    </source>
</evidence>
<dbReference type="InterPro" id="IPR001466">
    <property type="entry name" value="Beta-lactam-related"/>
</dbReference>
<dbReference type="Pfam" id="PF00144">
    <property type="entry name" value="Beta-lactamase"/>
    <property type="match status" value="1"/>
</dbReference>
<keyword evidence="3" id="KW-1185">Reference proteome</keyword>
<dbReference type="InterPro" id="IPR012338">
    <property type="entry name" value="Beta-lactam/transpept-like"/>
</dbReference>
<proteinExistence type="predicted"/>
<sequence length="249" mass="27078">MMSWNDPITKWIPELARRDPRFTHITLGELVDMRSGIEFQVSASFPWFDQGAPRVYYASDLEAATLKYPQIESMPGPFTYNDWAPNLLGIAYQRATGHLMSGPATAALWSDLGAQTPAHWLVDAYGFPWQESGFVASASDIARIGQLLLDSPASDFTRRSAAALSTPVVSLGPGAPPGYGSVPMGYGNGLWILHDTDQPAYAALGYHGEVMIADPATDTVIVRLGDSGYENLATEPQIAAQLEHWAHKL</sequence>
<dbReference type="AlphaFoldDB" id="A0A4V2ZSL1"/>
<accession>A0A4V2ZSL1</accession>
<protein>
    <submittedName>
        <fullName evidence="2">Class C beta-lactamase-related serine hydrolase</fullName>
    </submittedName>
</protein>
<dbReference type="InterPro" id="IPR050789">
    <property type="entry name" value="Diverse_Enzym_Activities"/>
</dbReference>
<dbReference type="OrthoDB" id="9814204at2"/>
<dbReference type="Proteomes" id="UP000295511">
    <property type="component" value="Unassembled WGS sequence"/>
</dbReference>
<evidence type="ECO:0000259" key="1">
    <source>
        <dbReference type="Pfam" id="PF00144"/>
    </source>
</evidence>
<keyword evidence="2" id="KW-0378">Hydrolase</keyword>
<organism evidence="2 3">
    <name type="scientific">Arthrobacter terricola</name>
    <dbReference type="NCBI Taxonomy" id="2547396"/>
    <lineage>
        <taxon>Bacteria</taxon>
        <taxon>Bacillati</taxon>
        <taxon>Actinomycetota</taxon>
        <taxon>Actinomycetes</taxon>
        <taxon>Micrococcales</taxon>
        <taxon>Micrococcaceae</taxon>
        <taxon>Arthrobacter</taxon>
    </lineage>
</organism>
<dbReference type="EMBL" id="SMRU01000018">
    <property type="protein sequence ID" value="TDF93624.1"/>
    <property type="molecule type" value="Genomic_DNA"/>
</dbReference>
<dbReference type="PANTHER" id="PTHR43283:SF7">
    <property type="entry name" value="BETA-LACTAMASE-RELATED DOMAIN-CONTAINING PROTEIN"/>
    <property type="match status" value="1"/>
</dbReference>
<reference evidence="2 3" key="1">
    <citation type="submission" date="2019-03" db="EMBL/GenBank/DDBJ databases">
        <title>Whole genome sequence of Arthrobacter sp JH1-1.</title>
        <authorList>
            <person name="Trinh H.N."/>
        </authorList>
    </citation>
    <scope>NUCLEOTIDE SEQUENCE [LARGE SCALE GENOMIC DNA]</scope>
    <source>
        <strain evidence="2 3">JH1-1</strain>
    </source>
</reference>
<comment type="caution">
    <text evidence="2">The sequence shown here is derived from an EMBL/GenBank/DDBJ whole genome shotgun (WGS) entry which is preliminary data.</text>
</comment>
<name>A0A4V2ZSL1_9MICC</name>
<gene>
    <name evidence="2" type="ORF">E1809_15415</name>
</gene>
<dbReference type="GO" id="GO:0016787">
    <property type="term" value="F:hydrolase activity"/>
    <property type="evidence" value="ECO:0007669"/>
    <property type="project" value="UniProtKB-KW"/>
</dbReference>
<evidence type="ECO:0000313" key="3">
    <source>
        <dbReference type="Proteomes" id="UP000295511"/>
    </source>
</evidence>